<name>A0A432VY38_9GAMM</name>
<comment type="caution">
    <text evidence="1">The sequence shown here is derived from an EMBL/GenBank/DDBJ whole genome shotgun (WGS) entry which is preliminary data.</text>
</comment>
<dbReference type="RefSeq" id="WP_126790616.1">
    <property type="nucleotide sequence ID" value="NZ_PIPI01000001.1"/>
</dbReference>
<dbReference type="InterPro" id="IPR027396">
    <property type="entry name" value="DsrEFH-like"/>
</dbReference>
<evidence type="ECO:0000313" key="2">
    <source>
        <dbReference type="Proteomes" id="UP000288212"/>
    </source>
</evidence>
<keyword evidence="2" id="KW-1185">Reference proteome</keyword>
<dbReference type="GO" id="GO:1990228">
    <property type="term" value="C:sulfurtransferase complex"/>
    <property type="evidence" value="ECO:0007669"/>
    <property type="project" value="TreeGrafter"/>
</dbReference>
<dbReference type="OrthoDB" id="9787483at2"/>
<evidence type="ECO:0000313" key="1">
    <source>
        <dbReference type="EMBL" id="RUO21623.1"/>
    </source>
</evidence>
<reference evidence="1 2" key="1">
    <citation type="journal article" date="2011" name="Front. Microbiol.">
        <title>Genomic signatures of strain selection and enhancement in Bacillus atrophaeus var. globigii, a historical biowarfare simulant.</title>
        <authorList>
            <person name="Gibbons H.S."/>
            <person name="Broomall S.M."/>
            <person name="McNew L.A."/>
            <person name="Daligault H."/>
            <person name="Chapman C."/>
            <person name="Bruce D."/>
            <person name="Karavis M."/>
            <person name="Krepps M."/>
            <person name="McGregor P.A."/>
            <person name="Hong C."/>
            <person name="Park K.H."/>
            <person name="Akmal A."/>
            <person name="Feldman A."/>
            <person name="Lin J.S."/>
            <person name="Chang W.E."/>
            <person name="Higgs B.W."/>
            <person name="Demirev P."/>
            <person name="Lindquist J."/>
            <person name="Liem A."/>
            <person name="Fochler E."/>
            <person name="Read T.D."/>
            <person name="Tapia R."/>
            <person name="Johnson S."/>
            <person name="Bishop-Lilly K.A."/>
            <person name="Detter C."/>
            <person name="Han C."/>
            <person name="Sozhamannan S."/>
            <person name="Rosenzweig C.N."/>
            <person name="Skowronski E.W."/>
        </authorList>
    </citation>
    <scope>NUCLEOTIDE SEQUENCE [LARGE SCALE GENOMIC DNA]</scope>
    <source>
        <strain evidence="1 2">AK5</strain>
    </source>
</reference>
<accession>A0A432VY38</accession>
<dbReference type="AlphaFoldDB" id="A0A432VY38"/>
<dbReference type="PANTHER" id="PTHR34874">
    <property type="entry name" value="PROTEIN YCHN"/>
    <property type="match status" value="1"/>
</dbReference>
<dbReference type="SUPFAM" id="SSF75169">
    <property type="entry name" value="DsrEFH-like"/>
    <property type="match status" value="1"/>
</dbReference>
<dbReference type="InterPro" id="IPR003787">
    <property type="entry name" value="Sulphur_relay_DsrE/F-like"/>
</dbReference>
<organism evidence="1 2">
    <name type="scientific">Aliidiomarina haloalkalitolerans</name>
    <dbReference type="NCBI Taxonomy" id="859059"/>
    <lineage>
        <taxon>Bacteria</taxon>
        <taxon>Pseudomonadati</taxon>
        <taxon>Pseudomonadota</taxon>
        <taxon>Gammaproteobacteria</taxon>
        <taxon>Alteromonadales</taxon>
        <taxon>Idiomarinaceae</taxon>
        <taxon>Aliidiomarina</taxon>
    </lineage>
</organism>
<dbReference type="Gene3D" id="3.40.1260.10">
    <property type="entry name" value="DsrEFH-like"/>
    <property type="match status" value="1"/>
</dbReference>
<dbReference type="GO" id="GO:0002143">
    <property type="term" value="P:tRNA wobble position uridine thiolation"/>
    <property type="evidence" value="ECO:0007669"/>
    <property type="project" value="TreeGrafter"/>
</dbReference>
<protein>
    <submittedName>
        <fullName evidence="1">Uncharacterized protein</fullName>
    </submittedName>
</protein>
<dbReference type="EMBL" id="PIPI01000001">
    <property type="protein sequence ID" value="RUO21623.1"/>
    <property type="molecule type" value="Genomic_DNA"/>
</dbReference>
<dbReference type="GO" id="GO:0097163">
    <property type="term" value="F:sulfur carrier activity"/>
    <property type="evidence" value="ECO:0007669"/>
    <property type="project" value="TreeGrafter"/>
</dbReference>
<dbReference type="Pfam" id="PF02635">
    <property type="entry name" value="DsrE"/>
    <property type="match status" value="1"/>
</dbReference>
<sequence length="137" mass="14708">MQPSAISSQPADSPSQSFVVMIEHAPTNTELGLQALEQVRNLIAAQHRIEQVFFYAAGVLYANCFLEFPSGLPNLQQEWLQLSEQHGFPLVVCATVGSQYGVNALPLPDGNLQAGFAAGGLAEFISTLSSADQFVQL</sequence>
<gene>
    <name evidence="1" type="ORF">CWE06_01850</name>
</gene>
<proteinExistence type="predicted"/>
<dbReference type="PANTHER" id="PTHR34874:SF3">
    <property type="entry name" value="SULFURTRANSFERASE TUSD"/>
    <property type="match status" value="1"/>
</dbReference>
<dbReference type="Proteomes" id="UP000288212">
    <property type="component" value="Unassembled WGS sequence"/>
</dbReference>